<organism evidence="5 6">
    <name type="scientific">Zeaxanthinibacter enoshimensis</name>
    <dbReference type="NCBI Taxonomy" id="392009"/>
    <lineage>
        <taxon>Bacteria</taxon>
        <taxon>Pseudomonadati</taxon>
        <taxon>Bacteroidota</taxon>
        <taxon>Flavobacteriia</taxon>
        <taxon>Flavobacteriales</taxon>
        <taxon>Flavobacteriaceae</taxon>
        <taxon>Zeaxanthinibacter</taxon>
    </lineage>
</organism>
<dbReference type="AlphaFoldDB" id="A0A4R6TLL2"/>
<comment type="caution">
    <text evidence="5">The sequence shown here is derived from an EMBL/GenBank/DDBJ whole genome shotgun (WGS) entry which is preliminary data.</text>
</comment>
<dbReference type="Pfam" id="PF12833">
    <property type="entry name" value="HTH_18"/>
    <property type="match status" value="1"/>
</dbReference>
<sequence>MMKISIDYDLKFLLDKVLDPLFKKYGLEYEFHSLAEIGIKGSPSPQVMNDLQEDLSALGITIINDHKHGLVQKIKKAITTYLVDGEAVKDVKLSTYLADTCNYSYAHLSSTFSEVTYSSIENFVILKKIEVAKKYLNTGNYTLTEIAHKLGYSSVAHLSNQFKNTTGLSPTLYREIIRQKKESDQLRKREYTQIDNEN</sequence>
<evidence type="ECO:0000256" key="3">
    <source>
        <dbReference type="ARBA" id="ARBA00023163"/>
    </source>
</evidence>
<keyword evidence="2 5" id="KW-0238">DNA-binding</keyword>
<evidence type="ECO:0000313" key="6">
    <source>
        <dbReference type="Proteomes" id="UP000295468"/>
    </source>
</evidence>
<dbReference type="OrthoDB" id="952277at2"/>
<dbReference type="PANTHER" id="PTHR43280:SF28">
    <property type="entry name" value="HTH-TYPE TRANSCRIPTIONAL ACTIVATOR RHAS"/>
    <property type="match status" value="1"/>
</dbReference>
<dbReference type="SUPFAM" id="SSF46689">
    <property type="entry name" value="Homeodomain-like"/>
    <property type="match status" value="1"/>
</dbReference>
<dbReference type="PANTHER" id="PTHR43280">
    <property type="entry name" value="ARAC-FAMILY TRANSCRIPTIONAL REGULATOR"/>
    <property type="match status" value="1"/>
</dbReference>
<accession>A0A4R6TLL2</accession>
<dbReference type="InterPro" id="IPR018060">
    <property type="entry name" value="HTH_AraC"/>
</dbReference>
<dbReference type="InterPro" id="IPR018062">
    <property type="entry name" value="HTH_AraC-typ_CS"/>
</dbReference>
<feature type="domain" description="HTH araC/xylS-type" evidence="4">
    <location>
        <begin position="97"/>
        <end position="176"/>
    </location>
</feature>
<evidence type="ECO:0000256" key="2">
    <source>
        <dbReference type="ARBA" id="ARBA00023125"/>
    </source>
</evidence>
<dbReference type="PROSITE" id="PS00041">
    <property type="entry name" value="HTH_ARAC_FAMILY_1"/>
    <property type="match status" value="1"/>
</dbReference>
<dbReference type="InterPro" id="IPR009057">
    <property type="entry name" value="Homeodomain-like_sf"/>
</dbReference>
<gene>
    <name evidence="5" type="ORF">CLV82_0177</name>
</gene>
<dbReference type="Gene3D" id="1.10.10.60">
    <property type="entry name" value="Homeodomain-like"/>
    <property type="match status" value="1"/>
</dbReference>
<dbReference type="Proteomes" id="UP000295468">
    <property type="component" value="Unassembled WGS sequence"/>
</dbReference>
<keyword evidence="6" id="KW-1185">Reference proteome</keyword>
<reference evidence="5 6" key="1">
    <citation type="submission" date="2019-03" db="EMBL/GenBank/DDBJ databases">
        <title>Genomic Encyclopedia of Archaeal and Bacterial Type Strains, Phase II (KMG-II): from individual species to whole genera.</title>
        <authorList>
            <person name="Goeker M."/>
        </authorList>
    </citation>
    <scope>NUCLEOTIDE SEQUENCE [LARGE SCALE GENOMIC DNA]</scope>
    <source>
        <strain evidence="5 6">DSM 18435</strain>
    </source>
</reference>
<evidence type="ECO:0000256" key="1">
    <source>
        <dbReference type="ARBA" id="ARBA00023015"/>
    </source>
</evidence>
<evidence type="ECO:0000259" key="4">
    <source>
        <dbReference type="PROSITE" id="PS01124"/>
    </source>
</evidence>
<dbReference type="EMBL" id="SNYI01000001">
    <property type="protein sequence ID" value="TDQ32352.1"/>
    <property type="molecule type" value="Genomic_DNA"/>
</dbReference>
<protein>
    <submittedName>
        <fullName evidence="5">AraC-like DNA-binding protein</fullName>
    </submittedName>
</protein>
<dbReference type="PROSITE" id="PS01124">
    <property type="entry name" value="HTH_ARAC_FAMILY_2"/>
    <property type="match status" value="1"/>
</dbReference>
<dbReference type="SMART" id="SM00342">
    <property type="entry name" value="HTH_ARAC"/>
    <property type="match status" value="1"/>
</dbReference>
<proteinExistence type="predicted"/>
<name>A0A4R6TLL2_9FLAO</name>
<keyword evidence="1" id="KW-0805">Transcription regulation</keyword>
<dbReference type="GO" id="GO:0003700">
    <property type="term" value="F:DNA-binding transcription factor activity"/>
    <property type="evidence" value="ECO:0007669"/>
    <property type="project" value="InterPro"/>
</dbReference>
<keyword evidence="3" id="KW-0804">Transcription</keyword>
<dbReference type="RefSeq" id="WP_133642424.1">
    <property type="nucleotide sequence ID" value="NZ_SNYI01000001.1"/>
</dbReference>
<evidence type="ECO:0000313" key="5">
    <source>
        <dbReference type="EMBL" id="TDQ32352.1"/>
    </source>
</evidence>
<dbReference type="GO" id="GO:0043565">
    <property type="term" value="F:sequence-specific DNA binding"/>
    <property type="evidence" value="ECO:0007669"/>
    <property type="project" value="InterPro"/>
</dbReference>